<dbReference type="Gene3D" id="2.30.110.10">
    <property type="entry name" value="Electron Transport, Fmn-binding Protein, Chain A"/>
    <property type="match status" value="1"/>
</dbReference>
<dbReference type="RefSeq" id="WP_077116627.1">
    <property type="nucleotide sequence ID" value="NZ_MUKP01000051.1"/>
</dbReference>
<proteinExistence type="predicted"/>
<dbReference type="STRING" id="1538463.B0T36_04540"/>
<gene>
    <name evidence="2" type="ORF">B0T46_11865</name>
</gene>
<name>A0A1W0B5S4_9NOCA</name>
<dbReference type="SUPFAM" id="SSF50475">
    <property type="entry name" value="FMN-binding split barrel"/>
    <property type="match status" value="1"/>
</dbReference>
<evidence type="ECO:0000313" key="2">
    <source>
        <dbReference type="EMBL" id="ONM48715.1"/>
    </source>
</evidence>
<dbReference type="AlphaFoldDB" id="A0A1W0B5S4"/>
<protein>
    <submittedName>
        <fullName evidence="2">PPOX class F420-dependent enzyme</fullName>
    </submittedName>
</protein>
<dbReference type="InterPro" id="IPR011576">
    <property type="entry name" value="Pyridox_Oxase_N"/>
</dbReference>
<dbReference type="OrthoDB" id="5738083at2"/>
<organism evidence="2 3">
    <name type="scientific">Nocardia donostiensis</name>
    <dbReference type="NCBI Taxonomy" id="1538463"/>
    <lineage>
        <taxon>Bacteria</taxon>
        <taxon>Bacillati</taxon>
        <taxon>Actinomycetota</taxon>
        <taxon>Actinomycetes</taxon>
        <taxon>Mycobacteriales</taxon>
        <taxon>Nocardiaceae</taxon>
        <taxon>Nocardia</taxon>
    </lineage>
</organism>
<evidence type="ECO:0000259" key="1">
    <source>
        <dbReference type="Pfam" id="PF01243"/>
    </source>
</evidence>
<dbReference type="InterPro" id="IPR019965">
    <property type="entry name" value="PPOX_F420-dep_Rv2061_put"/>
</dbReference>
<keyword evidence="3" id="KW-1185">Reference proteome</keyword>
<comment type="caution">
    <text evidence="2">The sequence shown here is derived from an EMBL/GenBank/DDBJ whole genome shotgun (WGS) entry which is preliminary data.</text>
</comment>
<dbReference type="InterPro" id="IPR012349">
    <property type="entry name" value="Split_barrel_FMN-bd"/>
</dbReference>
<dbReference type="EMBL" id="MUMY01000008">
    <property type="protein sequence ID" value="ONM48715.1"/>
    <property type="molecule type" value="Genomic_DNA"/>
</dbReference>
<dbReference type="Proteomes" id="UP000188836">
    <property type="component" value="Unassembled WGS sequence"/>
</dbReference>
<dbReference type="NCBIfam" id="TIGR03666">
    <property type="entry name" value="Rv2061_F420"/>
    <property type="match status" value="1"/>
</dbReference>
<dbReference type="Pfam" id="PF01243">
    <property type="entry name" value="PNPOx_N"/>
    <property type="match status" value="1"/>
</dbReference>
<evidence type="ECO:0000313" key="3">
    <source>
        <dbReference type="Proteomes" id="UP000188836"/>
    </source>
</evidence>
<accession>A0A1W0B5S4</accession>
<reference evidence="2 3" key="1">
    <citation type="journal article" date="2016" name="Antonie Van Leeuwenhoek">
        <title>Nocardia donostiensis sp. nov., isolated from human respiratory specimens.</title>
        <authorList>
            <person name="Ercibengoa M."/>
            <person name="Bell M."/>
            <person name="Marimon J.M."/>
            <person name="Humrighouse B."/>
            <person name="Klenk H.P."/>
            <person name="Potter G."/>
            <person name="Perez-Trallero E."/>
        </authorList>
    </citation>
    <scope>NUCLEOTIDE SEQUENCE [LARGE SCALE GENOMIC DNA]</scope>
    <source>
        <strain evidence="2 3">X1655</strain>
    </source>
</reference>
<sequence>MTSRSLSAPSDALASARYALLRSYRRDGAAVDTPIWFRLDGNTLVFRTKRGPKTRRLSANPRVELRPCDYRGRVIPGSGAVFGRATLLDGAEAEAADRALHARYGWQWNVIPLIKVPGVTNVHRDLSVREKFRRARSTTLWPDSVIVRVELAPS</sequence>
<feature type="domain" description="Pyridoxamine 5'-phosphate oxidase N-terminal" evidence="1">
    <location>
        <begin position="12"/>
        <end position="105"/>
    </location>
</feature>